<sequence>METEHHVRLTAPEISGLWTQYMFDSMSQRFFEYALEHIEDEDIRSLYKKALALSEKHLAHVSEFFRQENHPTPQAFTEADVNKKVPPLFQEPFYLHYLYIMCLQGLTGYGLSVGTSIRSDLRSYFIQCNTETMELFDQTTQAMLTKGLYSRPPVVNQAEQVSFVTDQGFLTGWFGHRRPLTSLEIGDITFNMYKMNLHIALKIAFAQTCTDKHVRKIIERGMQISNKHTEVFKSIFNEEKLNSPISLQALVTDSTEAPFSDKYMMYQIQYSTQIAIAFYGTAMSVNARRDLGAHYTRLTAELVAFAEDCANLMIKNGWLEQPPMATDREKIAKKK</sequence>
<reference evidence="2" key="1">
    <citation type="journal article" date="2019" name="Int. J. Syst. Evol. Microbiol.">
        <title>The Global Catalogue of Microorganisms (GCM) 10K type strain sequencing project: providing services to taxonomists for standard genome sequencing and annotation.</title>
        <authorList>
            <consortium name="The Broad Institute Genomics Platform"/>
            <consortium name="The Broad Institute Genome Sequencing Center for Infectious Disease"/>
            <person name="Wu L."/>
            <person name="Ma J."/>
        </authorList>
    </citation>
    <scope>NUCLEOTIDE SEQUENCE [LARGE SCALE GENOMIC DNA]</scope>
    <source>
        <strain evidence="2">JCM 12389</strain>
    </source>
</reference>
<evidence type="ECO:0008006" key="3">
    <source>
        <dbReference type="Google" id="ProtNLM"/>
    </source>
</evidence>
<proteinExistence type="predicted"/>
<dbReference type="Gene3D" id="1.20.1260.10">
    <property type="match status" value="2"/>
</dbReference>
<evidence type="ECO:0000313" key="1">
    <source>
        <dbReference type="EMBL" id="GAA0502995.1"/>
    </source>
</evidence>
<dbReference type="InterPro" id="IPR021617">
    <property type="entry name" value="DUF3231"/>
</dbReference>
<protein>
    <recommendedName>
        <fullName evidence="3">Transcriptional regulator</fullName>
    </recommendedName>
</protein>
<dbReference type="Proteomes" id="UP001500880">
    <property type="component" value="Unassembled WGS sequence"/>
</dbReference>
<dbReference type="EMBL" id="BAAADO010000009">
    <property type="protein sequence ID" value="GAA0502995.1"/>
    <property type="molecule type" value="Genomic_DNA"/>
</dbReference>
<evidence type="ECO:0000313" key="2">
    <source>
        <dbReference type="Proteomes" id="UP001500880"/>
    </source>
</evidence>
<dbReference type="Pfam" id="PF11553">
    <property type="entry name" value="DUF3231"/>
    <property type="match status" value="2"/>
</dbReference>
<organism evidence="1 2">
    <name type="scientific">Salinibacillus aidingensis</name>
    <dbReference type="NCBI Taxonomy" id="237684"/>
    <lineage>
        <taxon>Bacteria</taxon>
        <taxon>Bacillati</taxon>
        <taxon>Bacillota</taxon>
        <taxon>Bacilli</taxon>
        <taxon>Bacillales</taxon>
        <taxon>Bacillaceae</taxon>
        <taxon>Salinibacillus</taxon>
    </lineage>
</organism>
<dbReference type="RefSeq" id="WP_343843612.1">
    <property type="nucleotide sequence ID" value="NZ_BAAADO010000009.1"/>
</dbReference>
<keyword evidence="2" id="KW-1185">Reference proteome</keyword>
<name>A0ABP3LR69_9BACI</name>
<accession>A0ABP3LR69</accession>
<dbReference type="InterPro" id="IPR012347">
    <property type="entry name" value="Ferritin-like"/>
</dbReference>
<gene>
    <name evidence="1" type="ORF">GCM10008986_33290</name>
</gene>
<comment type="caution">
    <text evidence="1">The sequence shown here is derived from an EMBL/GenBank/DDBJ whole genome shotgun (WGS) entry which is preliminary data.</text>
</comment>